<comment type="similarity">
    <text evidence="2">Belongs to the bHLH protein family.</text>
</comment>
<evidence type="ECO:0000256" key="6">
    <source>
        <dbReference type="SAM" id="MobiDB-lite"/>
    </source>
</evidence>
<evidence type="ECO:0000256" key="3">
    <source>
        <dbReference type="ARBA" id="ARBA00023015"/>
    </source>
</evidence>
<keyword evidence="3" id="KW-0805">Transcription regulation</keyword>
<name>A0A8J5S8D6_ZIZPA</name>
<feature type="region of interest" description="Disordered" evidence="6">
    <location>
        <begin position="341"/>
        <end position="366"/>
    </location>
</feature>
<dbReference type="CDD" id="cd11445">
    <property type="entry name" value="bHLH_AtPIF_like"/>
    <property type="match status" value="1"/>
</dbReference>
<keyword evidence="4" id="KW-0804">Transcription</keyword>
<keyword evidence="5" id="KW-0539">Nucleus</keyword>
<evidence type="ECO:0000313" key="9">
    <source>
        <dbReference type="Proteomes" id="UP000729402"/>
    </source>
</evidence>
<evidence type="ECO:0000256" key="5">
    <source>
        <dbReference type="ARBA" id="ARBA00023242"/>
    </source>
</evidence>
<dbReference type="GO" id="GO:0005634">
    <property type="term" value="C:nucleus"/>
    <property type="evidence" value="ECO:0007669"/>
    <property type="project" value="UniProtKB-SubCell"/>
</dbReference>
<proteinExistence type="inferred from homology"/>
<dbReference type="GO" id="GO:0003700">
    <property type="term" value="F:DNA-binding transcription factor activity"/>
    <property type="evidence" value="ECO:0007669"/>
    <property type="project" value="InterPro"/>
</dbReference>
<evidence type="ECO:0000256" key="2">
    <source>
        <dbReference type="ARBA" id="ARBA00005510"/>
    </source>
</evidence>
<feature type="region of interest" description="Disordered" evidence="6">
    <location>
        <begin position="80"/>
        <end position="163"/>
    </location>
</feature>
<feature type="compositionally biased region" description="Basic and acidic residues" evidence="6">
    <location>
        <begin position="80"/>
        <end position="94"/>
    </location>
</feature>
<dbReference type="OrthoDB" id="690068at2759"/>
<protein>
    <recommendedName>
        <fullName evidence="7">BHLH domain-containing protein</fullName>
    </recommendedName>
</protein>
<dbReference type="PROSITE" id="PS50888">
    <property type="entry name" value="BHLH"/>
    <property type="match status" value="1"/>
</dbReference>
<comment type="caution">
    <text evidence="8">The sequence shown here is derived from an EMBL/GenBank/DDBJ whole genome shotgun (WGS) entry which is preliminary data.</text>
</comment>
<evidence type="ECO:0000313" key="8">
    <source>
        <dbReference type="EMBL" id="KAG8051951.1"/>
    </source>
</evidence>
<evidence type="ECO:0000259" key="7">
    <source>
        <dbReference type="PROSITE" id="PS50888"/>
    </source>
</evidence>
<evidence type="ECO:0000256" key="1">
    <source>
        <dbReference type="ARBA" id="ARBA00004123"/>
    </source>
</evidence>
<feature type="compositionally biased region" description="Polar residues" evidence="6">
    <location>
        <begin position="1"/>
        <end position="35"/>
    </location>
</feature>
<dbReference type="PANTHER" id="PTHR46807">
    <property type="entry name" value="TRANSCRIPTION FACTOR PIF3"/>
    <property type="match status" value="1"/>
</dbReference>
<dbReference type="SMART" id="SM00353">
    <property type="entry name" value="HLH"/>
    <property type="match status" value="1"/>
</dbReference>
<evidence type="ECO:0000256" key="4">
    <source>
        <dbReference type="ARBA" id="ARBA00023163"/>
    </source>
</evidence>
<accession>A0A8J5S8D6</accession>
<gene>
    <name evidence="8" type="ORF">GUJ93_ZPchr0001g29763</name>
</gene>
<organism evidence="8 9">
    <name type="scientific">Zizania palustris</name>
    <name type="common">Northern wild rice</name>
    <dbReference type="NCBI Taxonomy" id="103762"/>
    <lineage>
        <taxon>Eukaryota</taxon>
        <taxon>Viridiplantae</taxon>
        <taxon>Streptophyta</taxon>
        <taxon>Embryophyta</taxon>
        <taxon>Tracheophyta</taxon>
        <taxon>Spermatophyta</taxon>
        <taxon>Magnoliopsida</taxon>
        <taxon>Liliopsida</taxon>
        <taxon>Poales</taxon>
        <taxon>Poaceae</taxon>
        <taxon>BOP clade</taxon>
        <taxon>Oryzoideae</taxon>
        <taxon>Oryzeae</taxon>
        <taxon>Zizaniinae</taxon>
        <taxon>Zizania</taxon>
    </lineage>
</organism>
<dbReference type="InterPro" id="IPR047265">
    <property type="entry name" value="PIF1-like_bHLH"/>
</dbReference>
<feature type="domain" description="BHLH" evidence="7">
    <location>
        <begin position="155"/>
        <end position="204"/>
    </location>
</feature>
<reference evidence="8" key="1">
    <citation type="journal article" date="2021" name="bioRxiv">
        <title>Whole Genome Assembly and Annotation of Northern Wild Rice, Zizania palustris L., Supports a Whole Genome Duplication in the Zizania Genus.</title>
        <authorList>
            <person name="Haas M."/>
            <person name="Kono T."/>
            <person name="Macchietto M."/>
            <person name="Millas R."/>
            <person name="McGilp L."/>
            <person name="Shao M."/>
            <person name="Duquette J."/>
            <person name="Hirsch C.N."/>
            <person name="Kimball J."/>
        </authorList>
    </citation>
    <scope>NUCLEOTIDE SEQUENCE</scope>
    <source>
        <tissue evidence="8">Fresh leaf tissue</tissue>
    </source>
</reference>
<dbReference type="InterPro" id="IPR011598">
    <property type="entry name" value="bHLH_dom"/>
</dbReference>
<reference evidence="8" key="2">
    <citation type="submission" date="2021-02" db="EMBL/GenBank/DDBJ databases">
        <authorList>
            <person name="Kimball J.A."/>
            <person name="Haas M.W."/>
            <person name="Macchietto M."/>
            <person name="Kono T."/>
            <person name="Duquette J."/>
            <person name="Shao M."/>
        </authorList>
    </citation>
    <scope>NUCLEOTIDE SEQUENCE</scope>
    <source>
        <tissue evidence="8">Fresh leaf tissue</tissue>
    </source>
</reference>
<dbReference type="GO" id="GO:0046983">
    <property type="term" value="F:protein dimerization activity"/>
    <property type="evidence" value="ECO:0007669"/>
    <property type="project" value="InterPro"/>
</dbReference>
<comment type="subcellular location">
    <subcellularLocation>
        <location evidence="1">Nucleus</location>
    </subcellularLocation>
</comment>
<feature type="region of interest" description="Disordered" evidence="6">
    <location>
        <begin position="1"/>
        <end position="46"/>
    </location>
</feature>
<dbReference type="Pfam" id="PF00010">
    <property type="entry name" value="HLH"/>
    <property type="match status" value="1"/>
</dbReference>
<dbReference type="AlphaFoldDB" id="A0A8J5S8D6"/>
<keyword evidence="9" id="KW-1185">Reference proteome</keyword>
<dbReference type="FunFam" id="4.10.280.10:FF:000004">
    <property type="entry name" value="Basic helix-loop-helix transcription factor"/>
    <property type="match status" value="1"/>
</dbReference>
<sequence length="366" mass="40075">MQNAQRPQGTTDKAANVTASNRVESTVVQTVSEPRSATVFADQRAPWRPQPKEVRFASTAAAPMPTVGSLQHEVGRDKAGRSMPMHKNEARKAPEATVATSSVCSGNGAASDEVWRQQKRKSHVQAECSASQDDDLDDEPGALRRSASRSMKRSRTAEVHNLSERRRRDRINEKMRALQELIPNCNKIDKASMLDEAIEYLKTLQLQVQVSLTQMMSLGTGLCIPPILLPAALQHLQIPPMAHFPSSRHGIGVRDGCLRHEQHRNDSGDYTHAWCSLSLPNDPRPNQVPQVYGAGAMGNMNQQPQCLSKEAAVQGANPGDTQMSIIMQGGDNEQFRIPHPGQTKSSQFSEGVCKGTNITGRDDSES</sequence>
<dbReference type="InterPro" id="IPR044273">
    <property type="entry name" value="PIF3-like"/>
</dbReference>
<dbReference type="EMBL" id="JAAALK010000288">
    <property type="protein sequence ID" value="KAG8051951.1"/>
    <property type="molecule type" value="Genomic_DNA"/>
</dbReference>
<dbReference type="PANTHER" id="PTHR46807:SF1">
    <property type="entry name" value="TRANSCRIPTION FACTOR PIF3"/>
    <property type="match status" value="1"/>
</dbReference>
<dbReference type="Proteomes" id="UP000729402">
    <property type="component" value="Unassembled WGS sequence"/>
</dbReference>